<proteinExistence type="predicted"/>
<name>A0A543PQZ1_9MICO</name>
<evidence type="ECO:0000259" key="1">
    <source>
        <dbReference type="Pfam" id="PF08241"/>
    </source>
</evidence>
<dbReference type="OrthoDB" id="9810247at2"/>
<organism evidence="2 3">
    <name type="scientific">Humibacillus xanthopallidus</name>
    <dbReference type="NCBI Taxonomy" id="412689"/>
    <lineage>
        <taxon>Bacteria</taxon>
        <taxon>Bacillati</taxon>
        <taxon>Actinomycetota</taxon>
        <taxon>Actinomycetes</taxon>
        <taxon>Micrococcales</taxon>
        <taxon>Intrasporangiaceae</taxon>
        <taxon>Humibacillus</taxon>
    </lineage>
</organism>
<evidence type="ECO:0000313" key="3">
    <source>
        <dbReference type="Proteomes" id="UP000320085"/>
    </source>
</evidence>
<dbReference type="SUPFAM" id="SSF53335">
    <property type="entry name" value="S-adenosyl-L-methionine-dependent methyltransferases"/>
    <property type="match status" value="1"/>
</dbReference>
<dbReference type="CDD" id="cd02440">
    <property type="entry name" value="AdoMet_MTases"/>
    <property type="match status" value="1"/>
</dbReference>
<evidence type="ECO:0000313" key="2">
    <source>
        <dbReference type="EMBL" id="TQN46499.1"/>
    </source>
</evidence>
<keyword evidence="2" id="KW-0489">Methyltransferase</keyword>
<dbReference type="InterPro" id="IPR013216">
    <property type="entry name" value="Methyltransf_11"/>
</dbReference>
<protein>
    <submittedName>
        <fullName evidence="2">Methyltransferase family protein</fullName>
    </submittedName>
</protein>
<dbReference type="GO" id="GO:0032259">
    <property type="term" value="P:methylation"/>
    <property type="evidence" value="ECO:0007669"/>
    <property type="project" value="UniProtKB-KW"/>
</dbReference>
<dbReference type="Proteomes" id="UP000320085">
    <property type="component" value="Unassembled WGS sequence"/>
</dbReference>
<gene>
    <name evidence="2" type="ORF">FHX52_3224</name>
</gene>
<dbReference type="Pfam" id="PF08241">
    <property type="entry name" value="Methyltransf_11"/>
    <property type="match status" value="1"/>
</dbReference>
<comment type="caution">
    <text evidence="2">The sequence shown here is derived from an EMBL/GenBank/DDBJ whole genome shotgun (WGS) entry which is preliminary data.</text>
</comment>
<accession>A0A543PQZ1</accession>
<dbReference type="GO" id="GO:0008757">
    <property type="term" value="F:S-adenosylmethionine-dependent methyltransferase activity"/>
    <property type="evidence" value="ECO:0007669"/>
    <property type="project" value="InterPro"/>
</dbReference>
<reference evidence="2 3" key="1">
    <citation type="submission" date="2019-06" db="EMBL/GenBank/DDBJ databases">
        <title>Sequencing the genomes of 1000 actinobacteria strains.</title>
        <authorList>
            <person name="Klenk H.-P."/>
        </authorList>
    </citation>
    <scope>NUCLEOTIDE SEQUENCE [LARGE SCALE GENOMIC DNA]</scope>
    <source>
        <strain evidence="2 3">DSM 21776</strain>
    </source>
</reference>
<sequence length="245" mass="27163">MSWEYVMTDPAKQALRANQEHYAKPGAFEYISSIYHSRRTQVATELLHAHLAPTSANLVLVDIGPGDSSPVGKESYPQAVRIAIDASAEALEGATGFTTKICADVTAGLPLDSASVDAIFCGELIEHLFDPRRFLDECHRVLVPGGLLLVTTPNIATLQDRLRFLLGKAPRHIDPLHDYIRLHIRPFTPELLDRAFSSVGFRTLDVRSNFVDFHRRGKRYNLPLLARVFPRLGGTIIAIGQKPDD</sequence>
<dbReference type="EMBL" id="VFQF01000002">
    <property type="protein sequence ID" value="TQN46499.1"/>
    <property type="molecule type" value="Genomic_DNA"/>
</dbReference>
<feature type="domain" description="Methyltransferase type 11" evidence="1">
    <location>
        <begin position="62"/>
        <end position="149"/>
    </location>
</feature>
<dbReference type="AlphaFoldDB" id="A0A543PQZ1"/>
<dbReference type="InterPro" id="IPR029063">
    <property type="entry name" value="SAM-dependent_MTases_sf"/>
</dbReference>
<dbReference type="Gene3D" id="3.40.50.150">
    <property type="entry name" value="Vaccinia Virus protein VP39"/>
    <property type="match status" value="1"/>
</dbReference>
<keyword evidence="2" id="KW-0808">Transferase</keyword>